<dbReference type="PANTHER" id="PTHR37312:SF1">
    <property type="entry name" value="MEMBRANE-BOUND ACYLTRANSFERASE YKRP-RELATED"/>
    <property type="match status" value="1"/>
</dbReference>
<comment type="similarity">
    <text evidence="2">Belongs to the acyltransferase 3 family.</text>
</comment>
<accession>A0A1I5M7D1</accession>
<dbReference type="InterPro" id="IPR002656">
    <property type="entry name" value="Acyl_transf_3_dom"/>
</dbReference>
<dbReference type="EMBL" id="BJWI01000004">
    <property type="protein sequence ID" value="GEM01022.1"/>
    <property type="molecule type" value="Genomic_DNA"/>
</dbReference>
<keyword evidence="3" id="KW-0812">Transmembrane</keyword>
<dbReference type="Pfam" id="PF01757">
    <property type="entry name" value="Acyl_transf_3"/>
    <property type="match status" value="1"/>
</dbReference>
<reference evidence="5 8" key="2">
    <citation type="submission" date="2019-07" db="EMBL/GenBank/DDBJ databases">
        <title>Whole genome shotgun sequence of Halolactibacillus halophilus NBRC 100868.</title>
        <authorList>
            <person name="Hosoyama A."/>
            <person name="Uohara A."/>
            <person name="Ohji S."/>
            <person name="Ichikawa N."/>
        </authorList>
    </citation>
    <scope>NUCLEOTIDE SEQUENCE [LARGE SCALE GENOMIC DNA]</scope>
    <source>
        <strain evidence="5 8">NBRC 100868</strain>
    </source>
</reference>
<reference evidence="6 7" key="1">
    <citation type="submission" date="2016-10" db="EMBL/GenBank/DDBJ databases">
        <authorList>
            <person name="de Groot N.N."/>
        </authorList>
    </citation>
    <scope>NUCLEOTIDE SEQUENCE [LARGE SCALE GENOMIC DNA]</scope>
    <source>
        <strain evidence="6 7">DSM 17073</strain>
    </source>
</reference>
<organism evidence="6 7">
    <name type="scientific">Halolactibacillus halophilus</name>
    <dbReference type="NCBI Taxonomy" id="306540"/>
    <lineage>
        <taxon>Bacteria</taxon>
        <taxon>Bacillati</taxon>
        <taxon>Bacillota</taxon>
        <taxon>Bacilli</taxon>
        <taxon>Bacillales</taxon>
        <taxon>Bacillaceae</taxon>
        <taxon>Halolactibacillus</taxon>
    </lineage>
</organism>
<sequence>MKRDYFFDNARVLLIFLVVFGHVIQPSTGDSQLVMALYQTIYLFHMPAMIFVSGFFAKGKWNLIYLKNLIKKLVVPYVLFQLLYNVMNYFEGESVKMMLEPNWSLWFLLSLFSWHLLLALFKRLPTTLGLLLAVGIGLGVGYFDMIGHEYSLSRTFVFFPFFLLGYHVNKQWLFYLLDRTHAKLAGILIVSIVGIHLFLDYPVKLLFGSASYEAMGSPVMGVVSRGFIYLGAILLSLLFLAIVPKQAVTYSKMGQKTLYVYLLHGLFIQIMRHLNLFQIEGLMTFIGAIVISGGLVLLLSSRVVTILFKPLLEFKAVKQ</sequence>
<evidence type="ECO:0000313" key="5">
    <source>
        <dbReference type="EMBL" id="GEM01022.1"/>
    </source>
</evidence>
<evidence type="ECO:0000259" key="4">
    <source>
        <dbReference type="Pfam" id="PF01757"/>
    </source>
</evidence>
<dbReference type="PANTHER" id="PTHR37312">
    <property type="entry name" value="MEMBRANE-BOUND ACYLTRANSFERASE YKRP-RELATED"/>
    <property type="match status" value="1"/>
</dbReference>
<dbReference type="RefSeq" id="WP_089830186.1">
    <property type="nucleotide sequence ID" value="NZ_BJWI01000004.1"/>
</dbReference>
<gene>
    <name evidence="5" type="ORF">HHA03_05540</name>
    <name evidence="6" type="ORF">SAMN05421839_10440</name>
</gene>
<feature type="transmembrane region" description="Helical" evidence="3">
    <location>
        <begin position="36"/>
        <end position="57"/>
    </location>
</feature>
<evidence type="ECO:0000313" key="6">
    <source>
        <dbReference type="EMBL" id="SFP04856.1"/>
    </source>
</evidence>
<dbReference type="EMBL" id="FOXC01000004">
    <property type="protein sequence ID" value="SFP04856.1"/>
    <property type="molecule type" value="Genomic_DNA"/>
</dbReference>
<feature type="transmembrane region" description="Helical" evidence="3">
    <location>
        <begin position="219"/>
        <end position="243"/>
    </location>
</feature>
<dbReference type="AlphaFoldDB" id="A0A1I5M7D1"/>
<keyword evidence="8" id="KW-1185">Reference proteome</keyword>
<evidence type="ECO:0000256" key="3">
    <source>
        <dbReference type="SAM" id="Phobius"/>
    </source>
</evidence>
<keyword evidence="3" id="KW-0472">Membrane</keyword>
<dbReference type="InterPro" id="IPR052734">
    <property type="entry name" value="Nod_factor_acetyltransferase"/>
</dbReference>
<dbReference type="OrthoDB" id="6623990at2"/>
<proteinExistence type="inferred from homology"/>
<feature type="transmembrane region" description="Helical" evidence="3">
    <location>
        <begin position="103"/>
        <end position="121"/>
    </location>
</feature>
<keyword evidence="3" id="KW-1133">Transmembrane helix</keyword>
<feature type="transmembrane region" description="Helical" evidence="3">
    <location>
        <begin position="152"/>
        <end position="169"/>
    </location>
</feature>
<feature type="transmembrane region" description="Helical" evidence="3">
    <location>
        <begin position="285"/>
        <end position="308"/>
    </location>
</feature>
<protein>
    <submittedName>
        <fullName evidence="5">Acyltransferase</fullName>
    </submittedName>
    <submittedName>
        <fullName evidence="6">Fucose 4-O-acetylase</fullName>
    </submittedName>
</protein>
<keyword evidence="5" id="KW-0808">Transferase</keyword>
<dbReference type="STRING" id="306540.SAMN05421839_10440"/>
<dbReference type="Proteomes" id="UP000321547">
    <property type="component" value="Unassembled WGS sequence"/>
</dbReference>
<dbReference type="Proteomes" id="UP000242243">
    <property type="component" value="Unassembled WGS sequence"/>
</dbReference>
<feature type="transmembrane region" description="Helical" evidence="3">
    <location>
        <begin position="128"/>
        <end position="146"/>
    </location>
</feature>
<evidence type="ECO:0000256" key="2">
    <source>
        <dbReference type="ARBA" id="ARBA00007400"/>
    </source>
</evidence>
<keyword evidence="5" id="KW-0012">Acyltransferase</keyword>
<comment type="subcellular location">
    <subcellularLocation>
        <location evidence="1">Membrane</location>
    </subcellularLocation>
</comment>
<feature type="domain" description="Acyltransferase 3" evidence="4">
    <location>
        <begin position="5"/>
        <end position="296"/>
    </location>
</feature>
<dbReference type="GO" id="GO:0016747">
    <property type="term" value="F:acyltransferase activity, transferring groups other than amino-acyl groups"/>
    <property type="evidence" value="ECO:0007669"/>
    <property type="project" value="InterPro"/>
</dbReference>
<feature type="transmembrane region" description="Helical" evidence="3">
    <location>
        <begin position="69"/>
        <end position="87"/>
    </location>
</feature>
<evidence type="ECO:0000313" key="7">
    <source>
        <dbReference type="Proteomes" id="UP000242243"/>
    </source>
</evidence>
<evidence type="ECO:0000313" key="8">
    <source>
        <dbReference type="Proteomes" id="UP000321547"/>
    </source>
</evidence>
<feature type="transmembrane region" description="Helical" evidence="3">
    <location>
        <begin position="258"/>
        <end position="279"/>
    </location>
</feature>
<evidence type="ECO:0000256" key="1">
    <source>
        <dbReference type="ARBA" id="ARBA00004370"/>
    </source>
</evidence>
<feature type="transmembrane region" description="Helical" evidence="3">
    <location>
        <begin position="181"/>
        <end position="199"/>
    </location>
</feature>
<name>A0A1I5M7D1_9BACI</name>